<dbReference type="Pfam" id="PF12867">
    <property type="entry name" value="DinB_2"/>
    <property type="match status" value="1"/>
</dbReference>
<evidence type="ECO:0000259" key="1">
    <source>
        <dbReference type="Pfam" id="PF12867"/>
    </source>
</evidence>
<dbReference type="InterPro" id="IPR024775">
    <property type="entry name" value="DinB-like"/>
</dbReference>
<reference evidence="2 4" key="1">
    <citation type="submission" date="2021-06" db="EMBL/GenBank/DDBJ databases">
        <title>Staphylococcus lentus K169 genome sequencing.</title>
        <authorList>
            <person name="Sundareshan S."/>
            <person name="Akhila D.S."/>
            <person name="Prachi D."/>
            <person name="Sivakumar R."/>
            <person name="Rajendhran J."/>
            <person name="Isloor S."/>
            <person name="Hegde N.R."/>
        </authorList>
    </citation>
    <scope>NUCLEOTIDE SEQUENCE [LARGE SCALE GENOMIC DNA]</scope>
    <source>
        <strain evidence="2 4">K169</strain>
    </source>
</reference>
<evidence type="ECO:0000313" key="3">
    <source>
        <dbReference type="EMBL" id="WHI59328.1"/>
    </source>
</evidence>
<evidence type="ECO:0000313" key="5">
    <source>
        <dbReference type="Proteomes" id="UP001223261"/>
    </source>
</evidence>
<feature type="domain" description="DinB-like" evidence="1">
    <location>
        <begin position="5"/>
        <end position="139"/>
    </location>
</feature>
<keyword evidence="4" id="KW-1185">Reference proteome</keyword>
<dbReference type="InterPro" id="IPR034660">
    <property type="entry name" value="DinB/YfiT-like"/>
</dbReference>
<reference evidence="3" key="2">
    <citation type="journal article" date="2023" name="Antibiotics">
        <title>Prevalence and Molecular Characterization of Methicillin-Resistant Staphylococci (MRS) and Mammaliicocci (MRM) in Dromedary Camels from Algeria: First Detection of SCCmec-mecC Hybrid in Methicillin-Resistant Mammaliicoccus lentus.</title>
        <authorList>
            <person name="Belhout C."/>
            <person name="Boyen F."/>
            <person name="Vereecke N."/>
            <person name="Theuns S."/>
            <person name="Taibi N."/>
            <person name="Stegger M."/>
            <person name="de la Fe-Rodriguez P.Y."/>
            <person name="Bouayad L."/>
            <person name="Elgroud R."/>
            <person name="Butaye P."/>
        </authorList>
    </citation>
    <scope>NUCLEOTIDE SEQUENCE</scope>
    <source>
        <strain evidence="3">7048</strain>
    </source>
</reference>
<evidence type="ECO:0000313" key="2">
    <source>
        <dbReference type="EMBL" id="MBU6113095.1"/>
    </source>
</evidence>
<dbReference type="SUPFAM" id="SSF109854">
    <property type="entry name" value="DinB/YfiT-like putative metalloenzymes"/>
    <property type="match status" value="1"/>
</dbReference>
<dbReference type="Proteomes" id="UP000770161">
    <property type="component" value="Unassembled WGS sequence"/>
</dbReference>
<proteinExistence type="predicted"/>
<dbReference type="Gene3D" id="1.20.120.450">
    <property type="entry name" value="dinb family like domain"/>
    <property type="match status" value="1"/>
</dbReference>
<protein>
    <submittedName>
        <fullName evidence="3">DinB family protein</fullName>
    </submittedName>
</protein>
<dbReference type="EMBL" id="JAHLZN010000004">
    <property type="protein sequence ID" value="MBU6113095.1"/>
    <property type="molecule type" value="Genomic_DNA"/>
</dbReference>
<name>A0AAP1RTV1_MAMLE</name>
<accession>A0AAP1RTV1</accession>
<evidence type="ECO:0000313" key="4">
    <source>
        <dbReference type="Proteomes" id="UP000770161"/>
    </source>
</evidence>
<sequence>MLKEQFEISYNMLSNIIKDIDEKEADFQLELANNNIKWQLGHIIVANETFVFGTTEEENTLGAELGKSFAPGTSPQSFTGAEPTFKELKGILNTQLDRILNIVDDQLDRKRNEPLANMTTFAETIPFGVTHTNYHTGQIKLMKTMMDKLDQGV</sequence>
<gene>
    <name evidence="2" type="ORF">KQ656_03950</name>
    <name evidence="3" type="ORF">PYH69_11460</name>
</gene>
<dbReference type="EMBL" id="CP118848">
    <property type="protein sequence ID" value="WHI59328.1"/>
    <property type="molecule type" value="Genomic_DNA"/>
</dbReference>
<dbReference type="AlphaFoldDB" id="A0AAP1RTV1"/>
<organism evidence="3 5">
    <name type="scientific">Mammaliicoccus lentus</name>
    <name type="common">Staphylococcus lentus</name>
    <dbReference type="NCBI Taxonomy" id="42858"/>
    <lineage>
        <taxon>Bacteria</taxon>
        <taxon>Bacillati</taxon>
        <taxon>Bacillota</taxon>
        <taxon>Bacilli</taxon>
        <taxon>Bacillales</taxon>
        <taxon>Staphylococcaceae</taxon>
        <taxon>Mammaliicoccus</taxon>
    </lineage>
</organism>
<dbReference type="Proteomes" id="UP001223261">
    <property type="component" value="Chromosome"/>
</dbReference>
<dbReference type="RefSeq" id="WP_016998832.1">
    <property type="nucleotide sequence ID" value="NZ_CABIVY010000009.1"/>
</dbReference>